<evidence type="ECO:0000313" key="2">
    <source>
        <dbReference type="EMBL" id="KAK0397122.1"/>
    </source>
</evidence>
<evidence type="ECO:0000256" key="1">
    <source>
        <dbReference type="SAM" id="Phobius"/>
    </source>
</evidence>
<dbReference type="EMBL" id="JAUCMV010000005">
    <property type="protein sequence ID" value="KAK0397122.1"/>
    <property type="molecule type" value="Genomic_DNA"/>
</dbReference>
<organism evidence="2 3">
    <name type="scientific">Steinernema hermaphroditum</name>
    <dbReference type="NCBI Taxonomy" id="289476"/>
    <lineage>
        <taxon>Eukaryota</taxon>
        <taxon>Metazoa</taxon>
        <taxon>Ecdysozoa</taxon>
        <taxon>Nematoda</taxon>
        <taxon>Chromadorea</taxon>
        <taxon>Rhabditida</taxon>
        <taxon>Tylenchina</taxon>
        <taxon>Panagrolaimomorpha</taxon>
        <taxon>Strongyloidoidea</taxon>
        <taxon>Steinernematidae</taxon>
        <taxon>Steinernema</taxon>
    </lineage>
</organism>
<keyword evidence="3" id="KW-1185">Reference proteome</keyword>
<protein>
    <submittedName>
        <fullName evidence="2">Uncharacterized protein</fullName>
    </submittedName>
</protein>
<keyword evidence="1" id="KW-0472">Membrane</keyword>
<accession>A0AA39H3K7</accession>
<keyword evidence="1" id="KW-1133">Transmembrane helix</keyword>
<feature type="transmembrane region" description="Helical" evidence="1">
    <location>
        <begin position="123"/>
        <end position="145"/>
    </location>
</feature>
<comment type="caution">
    <text evidence="2">The sequence shown here is derived from an EMBL/GenBank/DDBJ whole genome shotgun (WGS) entry which is preliminary data.</text>
</comment>
<reference evidence="2" key="1">
    <citation type="submission" date="2023-06" db="EMBL/GenBank/DDBJ databases">
        <title>Genomic analysis of the entomopathogenic nematode Steinernema hermaphroditum.</title>
        <authorList>
            <person name="Schwarz E.M."/>
            <person name="Heppert J.K."/>
            <person name="Baniya A."/>
            <person name="Schwartz H.T."/>
            <person name="Tan C.-H."/>
            <person name="Antoshechkin I."/>
            <person name="Sternberg P.W."/>
            <person name="Goodrich-Blair H."/>
            <person name="Dillman A.R."/>
        </authorList>
    </citation>
    <scope>NUCLEOTIDE SEQUENCE</scope>
    <source>
        <strain evidence="2">PS9179</strain>
        <tissue evidence="2">Whole animal</tissue>
    </source>
</reference>
<proteinExistence type="predicted"/>
<evidence type="ECO:0000313" key="3">
    <source>
        <dbReference type="Proteomes" id="UP001175271"/>
    </source>
</evidence>
<feature type="transmembrane region" description="Helical" evidence="1">
    <location>
        <begin position="82"/>
        <end position="103"/>
    </location>
</feature>
<gene>
    <name evidence="2" type="ORF">QR680_001992</name>
</gene>
<keyword evidence="1" id="KW-0812">Transmembrane</keyword>
<feature type="transmembrane region" description="Helical" evidence="1">
    <location>
        <begin position="152"/>
        <end position="175"/>
    </location>
</feature>
<sequence length="266" mass="29788">MPTITIQENGIPLNSQYFNSSTVPASARGSHDLPHSYAGGLLKQNGWPSREEFERNLRKVLLIAPFTRHRCCLGCIALDDAVLLICVFQLIQLAIVSLLGAQLAVSNGYLFYTTALEGRGSQIAYTTAVFVLISVFVVCVTLYAWANHKPRLYFFHIVWQIVIVCVIVGTIKIVFTHIKSSSSSVPEEFQIVWPSAFVIIFFFSIAALIQIWWVAVMVDAYFNQYTKTEHLGRTIAIVVPGLLRYPRASHQFADEVPVEVPMSYAI</sequence>
<dbReference type="Proteomes" id="UP001175271">
    <property type="component" value="Unassembled WGS sequence"/>
</dbReference>
<name>A0AA39H3K7_9BILA</name>
<feature type="transmembrane region" description="Helical" evidence="1">
    <location>
        <begin position="195"/>
        <end position="218"/>
    </location>
</feature>
<dbReference type="AlphaFoldDB" id="A0AA39H3K7"/>